<dbReference type="Proteomes" id="UP000001982">
    <property type="component" value="Chromosome"/>
</dbReference>
<gene>
    <name evidence="3" type="ordered locus">Sden_1036</name>
</gene>
<evidence type="ECO:0000259" key="2">
    <source>
        <dbReference type="Pfam" id="PF07238"/>
    </source>
</evidence>
<organism evidence="3 4">
    <name type="scientific">Shewanella denitrificans (strain OS217 / ATCC BAA-1090 / DSM 15013)</name>
    <dbReference type="NCBI Taxonomy" id="318161"/>
    <lineage>
        <taxon>Bacteria</taxon>
        <taxon>Pseudomonadati</taxon>
        <taxon>Pseudomonadota</taxon>
        <taxon>Gammaproteobacteria</taxon>
        <taxon>Alteromonadales</taxon>
        <taxon>Shewanellaceae</taxon>
        <taxon>Shewanella</taxon>
    </lineage>
</organism>
<keyword evidence="1" id="KW-0547">Nucleotide-binding</keyword>
<keyword evidence="4" id="KW-1185">Reference proteome</keyword>
<keyword evidence="1" id="KW-0973">c-di-GMP</keyword>
<comment type="function">
    <text evidence="1">Binds the second messenger bis-(3'-5') cyclic dimeric guanosine monophosphate (c-di-GMP). Can bind two c-di-GMP molecules per monomer. May play a role in bacterial second-messenger regulated processes. Binding to c-di-GMP induces a conformational change of the C- and N-termini resulting in the exposure of a highly negative surface on one side of the protein to a possible effector protein.</text>
</comment>
<dbReference type="InterPro" id="IPR009875">
    <property type="entry name" value="PilZ_domain"/>
</dbReference>
<dbReference type="AlphaFoldDB" id="Q12QF2"/>
<accession>Q12QF2</accession>
<dbReference type="STRING" id="318161.Sden_1036"/>
<dbReference type="GO" id="GO:0035438">
    <property type="term" value="F:cyclic-di-GMP binding"/>
    <property type="evidence" value="ECO:0007669"/>
    <property type="project" value="InterPro"/>
</dbReference>
<dbReference type="Gene3D" id="2.40.10.220">
    <property type="entry name" value="predicted glycosyltransferase like domains"/>
    <property type="match status" value="1"/>
</dbReference>
<dbReference type="HOGENOM" id="CLU_146776_0_1_6"/>
<dbReference type="SUPFAM" id="SSF141371">
    <property type="entry name" value="PilZ domain-like"/>
    <property type="match status" value="1"/>
</dbReference>
<protein>
    <recommendedName>
        <fullName evidence="1">Cyclic diguanosine monophosphate-binding protein</fullName>
        <shortName evidence="1">c-di-GMP-binding protein</shortName>
    </recommendedName>
    <alternativeName>
        <fullName evidence="1">Pilz domain-containing protein</fullName>
    </alternativeName>
</protein>
<evidence type="ECO:0000256" key="1">
    <source>
        <dbReference type="PIRNR" id="PIRNR028141"/>
    </source>
</evidence>
<comment type="subunit">
    <text evidence="1">Monomer in both c-di-GMP-bound and free forms.</text>
</comment>
<sequence length="125" mass="14191">MDEKRRFSRFLFATSARLYQGDSVWETKILDLCLNGALVETPTGFHPDQGPLSLVFCLPDSDIEITMEVGIILKGAVKLRFECLHIDLDSISHLKRMVELNLGDTELLHRELALFIDEHEQAHGV</sequence>
<dbReference type="Pfam" id="PF07238">
    <property type="entry name" value="PilZ"/>
    <property type="match status" value="1"/>
</dbReference>
<dbReference type="PIRSF" id="PIRSF028141">
    <property type="entry name" value="C-di-GMP_BP_PA4608"/>
    <property type="match status" value="1"/>
</dbReference>
<reference evidence="3 4" key="1">
    <citation type="submission" date="2006-03" db="EMBL/GenBank/DDBJ databases">
        <title>Complete sequence of Shewanella denitrificans OS217.</title>
        <authorList>
            <consortium name="US DOE Joint Genome Institute"/>
            <person name="Copeland A."/>
            <person name="Lucas S."/>
            <person name="Lapidus A."/>
            <person name="Barry K."/>
            <person name="Detter J.C."/>
            <person name="Glavina del Rio T."/>
            <person name="Hammon N."/>
            <person name="Israni S."/>
            <person name="Dalin E."/>
            <person name="Tice H."/>
            <person name="Pitluck S."/>
            <person name="Brettin T."/>
            <person name="Bruce D."/>
            <person name="Han C."/>
            <person name="Tapia R."/>
            <person name="Gilna P."/>
            <person name="Kiss H."/>
            <person name="Schmutz J."/>
            <person name="Larimer F."/>
            <person name="Land M."/>
            <person name="Hauser L."/>
            <person name="Kyrpides N."/>
            <person name="Lykidis A."/>
            <person name="Richardson P."/>
        </authorList>
    </citation>
    <scope>NUCLEOTIDE SEQUENCE [LARGE SCALE GENOMIC DNA]</scope>
    <source>
        <strain evidence="4">OS217 / ATCC BAA-1090 / DSM 15013</strain>
    </source>
</reference>
<dbReference type="EMBL" id="CP000302">
    <property type="protein sequence ID" value="ABE54324.1"/>
    <property type="molecule type" value="Genomic_DNA"/>
</dbReference>
<dbReference type="InterPro" id="IPR027021">
    <property type="entry name" value="C-di-GMP_BP_PA4608"/>
</dbReference>
<proteinExistence type="predicted"/>
<dbReference type="KEGG" id="sdn:Sden_1036"/>
<feature type="domain" description="PilZ" evidence="2">
    <location>
        <begin position="3"/>
        <end position="99"/>
    </location>
</feature>
<evidence type="ECO:0000313" key="3">
    <source>
        <dbReference type="EMBL" id="ABE54324.1"/>
    </source>
</evidence>
<dbReference type="eggNOG" id="ENOG5032YUI">
    <property type="taxonomic scope" value="Bacteria"/>
</dbReference>
<evidence type="ECO:0000313" key="4">
    <source>
        <dbReference type="Proteomes" id="UP000001982"/>
    </source>
</evidence>
<dbReference type="OrthoDB" id="5298508at2"/>
<dbReference type="RefSeq" id="WP_011495488.1">
    <property type="nucleotide sequence ID" value="NC_007954.1"/>
</dbReference>
<name>Q12QF2_SHEDO</name>